<evidence type="ECO:0000313" key="1">
    <source>
        <dbReference type="EMBL" id="KAK5527497.1"/>
    </source>
</evidence>
<gene>
    <name evidence="1" type="ORF">LTR25_011140</name>
</gene>
<name>A0AAV9PQD5_9PEZI</name>
<sequence length="103" mass="11375">MGGSFTHQFALSRTLYLQSAAADAEDLEHSTEAEYSLLAVFAVGGLLQCVYCGDPTSTCGLRYQQFLDPTYDNVAAAYWSSIELNTGIGYQFVHRILKVLRVQ</sequence>
<keyword evidence="2" id="KW-1185">Reference proteome</keyword>
<proteinExistence type="predicted"/>
<reference evidence="1 2" key="1">
    <citation type="submission" date="2023-06" db="EMBL/GenBank/DDBJ databases">
        <title>Black Yeasts Isolated from many extreme environments.</title>
        <authorList>
            <person name="Coleine C."/>
            <person name="Stajich J.E."/>
            <person name="Selbmann L."/>
        </authorList>
    </citation>
    <scope>NUCLEOTIDE SEQUENCE [LARGE SCALE GENOMIC DNA]</scope>
    <source>
        <strain evidence="1 2">CCFEE 5887</strain>
    </source>
</reference>
<protein>
    <submittedName>
        <fullName evidence="1">Uncharacterized protein</fullName>
    </submittedName>
</protein>
<dbReference type="Proteomes" id="UP001345827">
    <property type="component" value="Unassembled WGS sequence"/>
</dbReference>
<evidence type="ECO:0000313" key="2">
    <source>
        <dbReference type="Proteomes" id="UP001345827"/>
    </source>
</evidence>
<dbReference type="EMBL" id="JAXLQG010000051">
    <property type="protein sequence ID" value="KAK5527497.1"/>
    <property type="molecule type" value="Genomic_DNA"/>
</dbReference>
<organism evidence="1 2">
    <name type="scientific">Vermiconidia calcicola</name>
    <dbReference type="NCBI Taxonomy" id="1690605"/>
    <lineage>
        <taxon>Eukaryota</taxon>
        <taxon>Fungi</taxon>
        <taxon>Dikarya</taxon>
        <taxon>Ascomycota</taxon>
        <taxon>Pezizomycotina</taxon>
        <taxon>Dothideomycetes</taxon>
        <taxon>Dothideomycetidae</taxon>
        <taxon>Mycosphaerellales</taxon>
        <taxon>Extremaceae</taxon>
        <taxon>Vermiconidia</taxon>
    </lineage>
</organism>
<accession>A0AAV9PQD5</accession>
<comment type="caution">
    <text evidence="1">The sequence shown here is derived from an EMBL/GenBank/DDBJ whole genome shotgun (WGS) entry which is preliminary data.</text>
</comment>
<dbReference type="AlphaFoldDB" id="A0AAV9PQD5"/>